<evidence type="ECO:0000256" key="1">
    <source>
        <dbReference type="ARBA" id="ARBA00004141"/>
    </source>
</evidence>
<keyword evidence="9" id="KW-1185">Reference proteome</keyword>
<dbReference type="GO" id="GO:0033617">
    <property type="term" value="P:mitochondrial respiratory chain complex IV assembly"/>
    <property type="evidence" value="ECO:0007669"/>
    <property type="project" value="TreeGrafter"/>
</dbReference>
<evidence type="ECO:0000256" key="7">
    <source>
        <dbReference type="SAM" id="Phobius"/>
    </source>
</evidence>
<dbReference type="OrthoDB" id="2436667at2759"/>
<evidence type="ECO:0000256" key="4">
    <source>
        <dbReference type="ARBA" id="ARBA00022989"/>
    </source>
</evidence>
<keyword evidence="4 7" id="KW-1133">Transmembrane helix</keyword>
<gene>
    <name evidence="8" type="ORF">V565_001950</name>
</gene>
<dbReference type="PANTHER" id="PTHR12428:SF65">
    <property type="entry name" value="CYTOCHROME C OXIDASE ASSEMBLY PROTEIN COX18, MITOCHONDRIAL"/>
    <property type="match status" value="1"/>
</dbReference>
<feature type="compositionally biased region" description="Basic residues" evidence="6">
    <location>
        <begin position="221"/>
        <end position="230"/>
    </location>
</feature>
<protein>
    <submittedName>
        <fullName evidence="8">60 kDa inner membrane protein</fullName>
    </submittedName>
</protein>
<keyword evidence="5 7" id="KW-0472">Membrane</keyword>
<feature type="region of interest" description="Disordered" evidence="6">
    <location>
        <begin position="207"/>
        <end position="230"/>
    </location>
</feature>
<dbReference type="GO" id="GO:0005743">
    <property type="term" value="C:mitochondrial inner membrane"/>
    <property type="evidence" value="ECO:0007669"/>
    <property type="project" value="TreeGrafter"/>
</dbReference>
<reference evidence="8 9" key="1">
    <citation type="submission" date="2013-12" db="EMBL/GenBank/DDBJ databases">
        <authorList>
            <person name="Cubeta M."/>
            <person name="Pakala S."/>
            <person name="Fedorova N."/>
            <person name="Thomas E."/>
            <person name="Dean R."/>
            <person name="Jabaji S."/>
            <person name="Neate S."/>
            <person name="Toda T."/>
            <person name="Tavantzis S."/>
            <person name="Vilgalys R."/>
            <person name="Bharathan N."/>
            <person name="Pakala S."/>
            <person name="Losada L.S."/>
            <person name="Zafar N."/>
            <person name="Nierman W."/>
        </authorList>
    </citation>
    <scope>NUCLEOTIDE SEQUENCE [LARGE SCALE GENOMIC DNA]</scope>
    <source>
        <strain evidence="8 9">123E</strain>
    </source>
</reference>
<sequence length="230" mass="25593">MAIWSRARAFRREHIVGPALQAWREKAKVKVGKAFARDRKPYDEYKKEMGRLQVAKIKELNKIHKCSPIPTMILPFAVHAPLFIMATASFRHAALMSHVPTNPLASESFLTLPSLAQVDPTGMLPIAVGLIMFSNIELGKLSQEKALAEQPKMSTIISAFENGLRGVSILFIWIAMQAPGAVVIYWLTSASYTFFERLFLIKFGKRKPPQVTSSPVGLHAPIRRPTKSGA</sequence>
<dbReference type="HOGENOM" id="CLU_1205340_0_0_1"/>
<dbReference type="GO" id="GO:0032979">
    <property type="term" value="P:protein insertion into mitochondrial inner membrane from matrix"/>
    <property type="evidence" value="ECO:0007669"/>
    <property type="project" value="TreeGrafter"/>
</dbReference>
<accession>A0A074SG53</accession>
<name>A0A074SG53_9AGAM</name>
<evidence type="ECO:0000256" key="5">
    <source>
        <dbReference type="ARBA" id="ARBA00023136"/>
    </source>
</evidence>
<evidence type="ECO:0000313" key="9">
    <source>
        <dbReference type="Proteomes" id="UP000027456"/>
    </source>
</evidence>
<evidence type="ECO:0000256" key="2">
    <source>
        <dbReference type="ARBA" id="ARBA00009877"/>
    </source>
</evidence>
<evidence type="ECO:0000313" key="8">
    <source>
        <dbReference type="EMBL" id="KEP55738.1"/>
    </source>
</evidence>
<dbReference type="EMBL" id="AZST01000002">
    <property type="protein sequence ID" value="KEP55738.1"/>
    <property type="molecule type" value="Genomic_DNA"/>
</dbReference>
<comment type="similarity">
    <text evidence="2">Belongs to the OXA1/ALB3/YidC family.</text>
</comment>
<dbReference type="GO" id="GO:0032977">
    <property type="term" value="F:membrane insertase activity"/>
    <property type="evidence" value="ECO:0007669"/>
    <property type="project" value="InterPro"/>
</dbReference>
<comment type="subcellular location">
    <subcellularLocation>
        <location evidence="1">Membrane</location>
        <topology evidence="1">Multi-pass membrane protein</topology>
    </subcellularLocation>
</comment>
<evidence type="ECO:0000256" key="6">
    <source>
        <dbReference type="SAM" id="MobiDB-lite"/>
    </source>
</evidence>
<dbReference type="Proteomes" id="UP000027456">
    <property type="component" value="Unassembled WGS sequence"/>
</dbReference>
<evidence type="ECO:0000256" key="3">
    <source>
        <dbReference type="ARBA" id="ARBA00022692"/>
    </source>
</evidence>
<dbReference type="AlphaFoldDB" id="A0A074SG53"/>
<dbReference type="PANTHER" id="PTHR12428">
    <property type="entry name" value="OXA1"/>
    <property type="match status" value="1"/>
</dbReference>
<dbReference type="InterPro" id="IPR001708">
    <property type="entry name" value="YidC/ALB3/OXA1/COX18"/>
</dbReference>
<dbReference type="STRING" id="1423351.A0A074SG53"/>
<keyword evidence="3 7" id="KW-0812">Transmembrane</keyword>
<comment type="caution">
    <text evidence="8">The sequence shown here is derived from an EMBL/GenBank/DDBJ whole genome shotgun (WGS) entry which is preliminary data.</text>
</comment>
<feature type="transmembrane region" description="Helical" evidence="7">
    <location>
        <begin position="182"/>
        <end position="200"/>
    </location>
</feature>
<organism evidence="8 9">
    <name type="scientific">Rhizoctonia solani 123E</name>
    <dbReference type="NCBI Taxonomy" id="1423351"/>
    <lineage>
        <taxon>Eukaryota</taxon>
        <taxon>Fungi</taxon>
        <taxon>Dikarya</taxon>
        <taxon>Basidiomycota</taxon>
        <taxon>Agaricomycotina</taxon>
        <taxon>Agaricomycetes</taxon>
        <taxon>Cantharellales</taxon>
        <taxon>Ceratobasidiaceae</taxon>
        <taxon>Rhizoctonia</taxon>
    </lineage>
</organism>
<proteinExistence type="inferred from homology"/>